<dbReference type="AlphaFoldDB" id="M5FWV0"/>
<keyword evidence="4" id="KW-1185">Reference proteome</keyword>
<feature type="compositionally biased region" description="Acidic residues" evidence="2">
    <location>
        <begin position="334"/>
        <end position="360"/>
    </location>
</feature>
<feature type="region of interest" description="Disordered" evidence="2">
    <location>
        <begin position="236"/>
        <end position="389"/>
    </location>
</feature>
<dbReference type="Proteomes" id="UP000030653">
    <property type="component" value="Unassembled WGS sequence"/>
</dbReference>
<feature type="compositionally biased region" description="Low complexity" evidence="2">
    <location>
        <begin position="149"/>
        <end position="158"/>
    </location>
</feature>
<organism evidence="3 4">
    <name type="scientific">Dacryopinax primogenitus (strain DJM 731)</name>
    <name type="common">Brown rot fungus</name>
    <dbReference type="NCBI Taxonomy" id="1858805"/>
    <lineage>
        <taxon>Eukaryota</taxon>
        <taxon>Fungi</taxon>
        <taxon>Dikarya</taxon>
        <taxon>Basidiomycota</taxon>
        <taxon>Agaricomycotina</taxon>
        <taxon>Dacrymycetes</taxon>
        <taxon>Dacrymycetales</taxon>
        <taxon>Dacrymycetaceae</taxon>
        <taxon>Dacryopinax</taxon>
    </lineage>
</organism>
<evidence type="ECO:0000313" key="4">
    <source>
        <dbReference type="Proteomes" id="UP000030653"/>
    </source>
</evidence>
<gene>
    <name evidence="3" type="ORF">DACRYDRAFT_24847</name>
</gene>
<feature type="compositionally biased region" description="Pro residues" evidence="2">
    <location>
        <begin position="251"/>
        <end position="262"/>
    </location>
</feature>
<dbReference type="HOGENOM" id="CLU_428944_0_0_1"/>
<feature type="compositionally biased region" description="Low complexity" evidence="2">
    <location>
        <begin position="290"/>
        <end position="311"/>
    </location>
</feature>
<evidence type="ECO:0000256" key="2">
    <source>
        <dbReference type="SAM" id="MobiDB-lite"/>
    </source>
</evidence>
<name>M5FWV0_DACPD</name>
<keyword evidence="1" id="KW-0175">Coiled coil</keyword>
<dbReference type="OrthoDB" id="10668306at2759"/>
<sequence>MMSHSSHHSDGDNWPCLTQYPLTYPQQQTYCFPTFPPLSNGYLDVPLQPQMARIKVDIPQQAMGGPASAPPGLAGYDGIQDGAVLQHHAQLQYPQQHEPHQAHVVHDHVHYGHDLEQITHAQEHIHSTYHQQQHHQHALNAAHIEQRHSPQQQQQQSSTHHHHQQQQSPHSQHPQHYPQSLPQTEMHHYVQPPQQQTNSVLRAIDDPQTYALQNGLPPLPPVPATHGPGAILSGANDQGFPTHLHSHSHPHPFPTNSVPPIPHTTKRNKAQAPLGSSGWTPAKLYQTPIRRVGGPVGRGWRAPSASAAAGAAGAGEGEAGTRSGRSPRSLSDCGAEEDQADLEPAEPEEPELDGQAEDSADQVGPRGGKGRKRRSPASGGRPTKKRLASEAYTRALEGNLERLKRQILGFGMRPCGLEGVNECGAMTLDSAKLVIQAQQLDLDTVHRKYEELVREINQLRATMNASHALIPSQPTLSSLNLSSVNSLGGMSRSQAFAPSLPFTKEDMRRGSVESVMSTLSTTSNSSVNSIGSVNSVNSVNSIHSTGSIGSCGSVSSLSAATSVSLDTPLLSSASASSASTVPSPSEAPLGQIGLLTSGCLIPTTGTGRVGTGTVFNQPPLTQCSSGTWWEGQIPVGAD</sequence>
<proteinExistence type="predicted"/>
<evidence type="ECO:0000313" key="3">
    <source>
        <dbReference type="EMBL" id="EJT97926.1"/>
    </source>
</evidence>
<dbReference type="EMBL" id="JH795875">
    <property type="protein sequence ID" value="EJT97926.1"/>
    <property type="molecule type" value="Genomic_DNA"/>
</dbReference>
<feature type="region of interest" description="Disordered" evidence="2">
    <location>
        <begin position="144"/>
        <end position="180"/>
    </location>
</feature>
<dbReference type="RefSeq" id="XP_040624824.1">
    <property type="nucleotide sequence ID" value="XM_040773880.1"/>
</dbReference>
<feature type="compositionally biased region" description="Low complexity" evidence="2">
    <location>
        <begin position="165"/>
        <end position="180"/>
    </location>
</feature>
<feature type="coiled-coil region" evidence="1">
    <location>
        <begin position="435"/>
        <end position="462"/>
    </location>
</feature>
<protein>
    <submittedName>
        <fullName evidence="3">Uncharacterized protein</fullName>
    </submittedName>
</protein>
<dbReference type="GeneID" id="63688942"/>
<evidence type="ECO:0000256" key="1">
    <source>
        <dbReference type="SAM" id="Coils"/>
    </source>
</evidence>
<reference evidence="3 4" key="1">
    <citation type="journal article" date="2012" name="Science">
        <title>The Paleozoic origin of enzymatic lignin decomposition reconstructed from 31 fungal genomes.</title>
        <authorList>
            <person name="Floudas D."/>
            <person name="Binder M."/>
            <person name="Riley R."/>
            <person name="Barry K."/>
            <person name="Blanchette R.A."/>
            <person name="Henrissat B."/>
            <person name="Martinez A.T."/>
            <person name="Otillar R."/>
            <person name="Spatafora J.W."/>
            <person name="Yadav J.S."/>
            <person name="Aerts A."/>
            <person name="Benoit I."/>
            <person name="Boyd A."/>
            <person name="Carlson A."/>
            <person name="Copeland A."/>
            <person name="Coutinho P.M."/>
            <person name="de Vries R.P."/>
            <person name="Ferreira P."/>
            <person name="Findley K."/>
            <person name="Foster B."/>
            <person name="Gaskell J."/>
            <person name="Glotzer D."/>
            <person name="Gorecki P."/>
            <person name="Heitman J."/>
            <person name="Hesse C."/>
            <person name="Hori C."/>
            <person name="Igarashi K."/>
            <person name="Jurgens J.A."/>
            <person name="Kallen N."/>
            <person name="Kersten P."/>
            <person name="Kohler A."/>
            <person name="Kuees U."/>
            <person name="Kumar T.K.A."/>
            <person name="Kuo A."/>
            <person name="LaButti K."/>
            <person name="Larrondo L.F."/>
            <person name="Lindquist E."/>
            <person name="Ling A."/>
            <person name="Lombard V."/>
            <person name="Lucas S."/>
            <person name="Lundell T."/>
            <person name="Martin R."/>
            <person name="McLaughlin D.J."/>
            <person name="Morgenstern I."/>
            <person name="Morin E."/>
            <person name="Murat C."/>
            <person name="Nagy L.G."/>
            <person name="Nolan M."/>
            <person name="Ohm R.A."/>
            <person name="Patyshakuliyeva A."/>
            <person name="Rokas A."/>
            <person name="Ruiz-Duenas F.J."/>
            <person name="Sabat G."/>
            <person name="Salamov A."/>
            <person name="Samejima M."/>
            <person name="Schmutz J."/>
            <person name="Slot J.C."/>
            <person name="St John F."/>
            <person name="Stenlid J."/>
            <person name="Sun H."/>
            <person name="Sun S."/>
            <person name="Syed K."/>
            <person name="Tsang A."/>
            <person name="Wiebenga A."/>
            <person name="Young D."/>
            <person name="Pisabarro A."/>
            <person name="Eastwood D.C."/>
            <person name="Martin F."/>
            <person name="Cullen D."/>
            <person name="Grigoriev I.V."/>
            <person name="Hibbett D.S."/>
        </authorList>
    </citation>
    <scope>NUCLEOTIDE SEQUENCE [LARGE SCALE GENOMIC DNA]</scope>
    <source>
        <strain evidence="3 4">DJM-731 SS1</strain>
    </source>
</reference>
<accession>M5FWV0</accession>